<dbReference type="Pfam" id="PF13412">
    <property type="entry name" value="HTH_24"/>
    <property type="match status" value="1"/>
</dbReference>
<dbReference type="KEGG" id="hsal:JMJ58_05305"/>
<gene>
    <name evidence="1" type="ORF">JMJ58_05305</name>
</gene>
<dbReference type="InterPro" id="IPR036390">
    <property type="entry name" value="WH_DNA-bd_sf"/>
</dbReference>
<dbReference type="Gene3D" id="1.10.10.10">
    <property type="entry name" value="Winged helix-like DNA-binding domain superfamily/Winged helix DNA-binding domain"/>
    <property type="match status" value="1"/>
</dbReference>
<evidence type="ECO:0000313" key="1">
    <source>
        <dbReference type="EMBL" id="QRV16310.1"/>
    </source>
</evidence>
<accession>A0A8T8E485</accession>
<reference evidence="1 2" key="1">
    <citation type="submission" date="2021-01" db="EMBL/GenBank/DDBJ databases">
        <title>Genome Sequence and Methylation Pattern of Haloterrigena salifodinae BOL5-1, An Extremely Halophilic Archaeon from a Bolivian Salt Mine.</title>
        <authorList>
            <person name="DasSarma P."/>
            <person name="Anton B.P."/>
            <person name="DasSarma S.L."/>
            <person name="von Ehrenheim H.A.L."/>
            <person name="Martinez F.L."/>
            <person name="Guzman D."/>
            <person name="Roberts R.J."/>
            <person name="DasSarma S."/>
        </authorList>
    </citation>
    <scope>NUCLEOTIDE SEQUENCE [LARGE SCALE GENOMIC DNA]</scope>
    <source>
        <strain evidence="1 2">BOL5-1</strain>
    </source>
</reference>
<dbReference type="Proteomes" id="UP000637819">
    <property type="component" value="Chromosome"/>
</dbReference>
<dbReference type="GeneID" id="62874519"/>
<organism evidence="1 2">
    <name type="scientific">Haloterrigena salifodinae</name>
    <dbReference type="NCBI Taxonomy" id="2675099"/>
    <lineage>
        <taxon>Archaea</taxon>
        <taxon>Methanobacteriati</taxon>
        <taxon>Methanobacteriota</taxon>
        <taxon>Stenosarchaea group</taxon>
        <taxon>Halobacteria</taxon>
        <taxon>Halobacteriales</taxon>
        <taxon>Natrialbaceae</taxon>
        <taxon>Haloterrigena</taxon>
    </lineage>
</organism>
<proteinExistence type="predicted"/>
<dbReference type="RefSeq" id="WP_204748618.1">
    <property type="nucleotide sequence ID" value="NZ_CP069188.1"/>
</dbReference>
<sequence>MTTGYPSIHQIDFRVLNQLADGRNLPSNLAADVDSTPQYVRERLKDLRDKGWVENVGPRNRGLYDITDDGLDALHHRDLWAHGARDKFLNRVDIDN</sequence>
<name>A0A8T8E485_9EURY</name>
<dbReference type="OrthoDB" id="275628at2157"/>
<dbReference type="InterPro" id="IPR036388">
    <property type="entry name" value="WH-like_DNA-bd_sf"/>
</dbReference>
<evidence type="ECO:0000313" key="2">
    <source>
        <dbReference type="Proteomes" id="UP000637819"/>
    </source>
</evidence>
<keyword evidence="2" id="KW-1185">Reference proteome</keyword>
<dbReference type="SUPFAM" id="SSF46785">
    <property type="entry name" value="Winged helix' DNA-binding domain"/>
    <property type="match status" value="1"/>
</dbReference>
<dbReference type="EMBL" id="CP069188">
    <property type="protein sequence ID" value="QRV16310.1"/>
    <property type="molecule type" value="Genomic_DNA"/>
</dbReference>
<dbReference type="AlphaFoldDB" id="A0A8T8E485"/>
<protein>
    <submittedName>
        <fullName evidence="1">Winged helix-turn-helix transcriptional regulator</fullName>
    </submittedName>
</protein>